<sequence>MAFKETKGDKTVEACVMPAPGAMFKGYIRVTTTWRNHTINKTIGRGCGRPVKTEAAALEFAEAEARRVLAIK</sequence>
<proteinExistence type="predicted"/>
<evidence type="ECO:0000313" key="4">
    <source>
        <dbReference type="Proteomes" id="UP000195221"/>
    </source>
</evidence>
<reference evidence="2 4" key="2">
    <citation type="submission" date="2017-03" db="EMBL/GenBank/DDBJ databases">
        <title>Genome analysis of strain PAMC 26577.</title>
        <authorList>
            <person name="Oh H.-M."/>
            <person name="Yang J.-A."/>
        </authorList>
    </citation>
    <scope>NUCLEOTIDE SEQUENCE [LARGE SCALE GENOMIC DNA]</scope>
    <source>
        <strain evidence="2 4">PAMC 26577</strain>
    </source>
</reference>
<dbReference type="RefSeq" id="WP_062002949.1">
    <property type="nucleotide sequence ID" value="NZ_MSRG01000055.1"/>
</dbReference>
<dbReference type="AlphaFoldDB" id="A0A242ME66"/>
<dbReference type="Proteomes" id="UP000194546">
    <property type="component" value="Unassembled WGS sequence"/>
</dbReference>
<evidence type="ECO:0000313" key="3">
    <source>
        <dbReference type="Proteomes" id="UP000194546"/>
    </source>
</evidence>
<protein>
    <submittedName>
        <fullName evidence="1">Uncharacterized protein</fullName>
    </submittedName>
</protein>
<accession>A0A242ME66</accession>
<organism evidence="1 3">
    <name type="scientific">Caballeronia sordidicola</name>
    <name type="common">Burkholderia sordidicola</name>
    <dbReference type="NCBI Taxonomy" id="196367"/>
    <lineage>
        <taxon>Bacteria</taxon>
        <taxon>Pseudomonadati</taxon>
        <taxon>Pseudomonadota</taxon>
        <taxon>Betaproteobacteria</taxon>
        <taxon>Burkholderiales</taxon>
        <taxon>Burkholderiaceae</taxon>
        <taxon>Caballeronia</taxon>
    </lineage>
</organism>
<reference evidence="1 3" key="1">
    <citation type="submission" date="2017-03" db="EMBL/GenBank/DDBJ databases">
        <title>Genome analysis of strain PAMC 26510.</title>
        <authorList>
            <person name="Oh H.-M."/>
            <person name="Yang J.-A."/>
        </authorList>
    </citation>
    <scope>NUCLEOTIDE SEQUENCE [LARGE SCALE GENOMIC DNA]</scope>
    <source>
        <strain evidence="1 3">PAMC 26510</strain>
    </source>
</reference>
<evidence type="ECO:0000313" key="2">
    <source>
        <dbReference type="EMBL" id="OTP74679.1"/>
    </source>
</evidence>
<evidence type="ECO:0000313" key="1">
    <source>
        <dbReference type="EMBL" id="OTP69594.1"/>
    </source>
</evidence>
<dbReference type="EMBL" id="NBTY01000148">
    <property type="protein sequence ID" value="OTP69594.1"/>
    <property type="molecule type" value="Genomic_DNA"/>
</dbReference>
<name>A0A242ME66_CABSO</name>
<dbReference type="Proteomes" id="UP000195221">
    <property type="component" value="Unassembled WGS sequence"/>
</dbReference>
<gene>
    <name evidence="1" type="ORF">PAMC26510_26460</name>
    <name evidence="2" type="ORF">PAMC26577_15380</name>
</gene>
<dbReference type="EMBL" id="NBTZ01000060">
    <property type="protein sequence ID" value="OTP74679.1"/>
    <property type="molecule type" value="Genomic_DNA"/>
</dbReference>
<comment type="caution">
    <text evidence="1">The sequence shown here is derived from an EMBL/GenBank/DDBJ whole genome shotgun (WGS) entry which is preliminary data.</text>
</comment>